<keyword evidence="4" id="KW-1185">Reference proteome</keyword>
<dbReference type="GO" id="GO:0005737">
    <property type="term" value="C:cytoplasm"/>
    <property type="evidence" value="ECO:0007669"/>
    <property type="project" value="TreeGrafter"/>
</dbReference>
<dbReference type="PANTHER" id="PTHR44144:SF1">
    <property type="entry name" value="DNAJ HOMOLOG SUBFAMILY C MEMBER 9"/>
    <property type="match status" value="1"/>
</dbReference>
<dbReference type="GeneID" id="63848856"/>
<proteinExistence type="predicted"/>
<dbReference type="GO" id="GO:0031072">
    <property type="term" value="F:heat shock protein binding"/>
    <property type="evidence" value="ECO:0007669"/>
    <property type="project" value="TreeGrafter"/>
</dbReference>
<evidence type="ECO:0000256" key="1">
    <source>
        <dbReference type="SAM" id="MobiDB-lite"/>
    </source>
</evidence>
<feature type="compositionally biased region" description="Polar residues" evidence="1">
    <location>
        <begin position="218"/>
        <end position="235"/>
    </location>
</feature>
<feature type="domain" description="J" evidence="2">
    <location>
        <begin position="297"/>
        <end position="373"/>
    </location>
</feature>
<comment type="caution">
    <text evidence="3">The sequence shown here is derived from an EMBL/GenBank/DDBJ whole genome shotgun (WGS) entry which is preliminary data.</text>
</comment>
<dbReference type="RefSeq" id="XP_040794695.1">
    <property type="nucleotide sequence ID" value="XM_040931604.1"/>
</dbReference>
<dbReference type="AlphaFoldDB" id="A0A9P4GVM1"/>
<name>A0A9P4GVM1_9PLEO</name>
<dbReference type="Proteomes" id="UP000800039">
    <property type="component" value="Unassembled WGS sequence"/>
</dbReference>
<feature type="region of interest" description="Disordered" evidence="1">
    <location>
        <begin position="151"/>
        <end position="244"/>
    </location>
</feature>
<dbReference type="SMART" id="SM00271">
    <property type="entry name" value="DnaJ"/>
    <property type="match status" value="1"/>
</dbReference>
<dbReference type="CDD" id="cd06257">
    <property type="entry name" value="DnaJ"/>
    <property type="match status" value="1"/>
</dbReference>
<dbReference type="PANTHER" id="PTHR44144">
    <property type="entry name" value="DNAJ HOMOLOG SUBFAMILY C MEMBER 9"/>
    <property type="match status" value="1"/>
</dbReference>
<organism evidence="3 4">
    <name type="scientific">Cucurbitaria berberidis CBS 394.84</name>
    <dbReference type="NCBI Taxonomy" id="1168544"/>
    <lineage>
        <taxon>Eukaryota</taxon>
        <taxon>Fungi</taxon>
        <taxon>Dikarya</taxon>
        <taxon>Ascomycota</taxon>
        <taxon>Pezizomycotina</taxon>
        <taxon>Dothideomycetes</taxon>
        <taxon>Pleosporomycetidae</taxon>
        <taxon>Pleosporales</taxon>
        <taxon>Pleosporineae</taxon>
        <taxon>Cucurbitariaceae</taxon>
        <taxon>Cucurbitaria</taxon>
    </lineage>
</organism>
<sequence length="375" mass="42236">MTFKDFEAFHARALRDGLTQEAACKMAVKRCVVGECNKLGLATKHNQAVLEKAHDYWKELRGKRYPLPKAWSLCEDFIKKEVKREYDNDLLDRTHKALGKGRSPSGFDSFAGMKKAIPKHNRGSLYDEDVRALKAQARDLPHVRVRVDERCSGGRDDWQGSESDEDEVRPSGERMQASRGTPKATTTPHASRGQPRTDASTQNDLRQYRTRETVPGYSVSSQSPQAASRQYSTRIVTPGDGNCPQPPQFYSPYYPPQAYSPYYPPQAFFHPPPPTPPQPSYYQATPPPELGVKPKHDLYEVLGVDKSASASDITKAYRKMSLKHHPDKLGLKYSPNKVPEAAQQEANEKIREITEANQVLSDAEKRAKYDRTGCI</sequence>
<evidence type="ECO:0000313" key="3">
    <source>
        <dbReference type="EMBL" id="KAF1852132.1"/>
    </source>
</evidence>
<dbReference type="InterPro" id="IPR052594">
    <property type="entry name" value="J_domain-containing_protein"/>
</dbReference>
<dbReference type="SUPFAM" id="SSF46565">
    <property type="entry name" value="Chaperone J-domain"/>
    <property type="match status" value="1"/>
</dbReference>
<dbReference type="InterPro" id="IPR036869">
    <property type="entry name" value="J_dom_sf"/>
</dbReference>
<dbReference type="EMBL" id="ML976614">
    <property type="protein sequence ID" value="KAF1852132.1"/>
    <property type="molecule type" value="Genomic_DNA"/>
</dbReference>
<evidence type="ECO:0000313" key="4">
    <source>
        <dbReference type="Proteomes" id="UP000800039"/>
    </source>
</evidence>
<dbReference type="Gene3D" id="1.10.287.110">
    <property type="entry name" value="DnaJ domain"/>
    <property type="match status" value="1"/>
</dbReference>
<feature type="region of interest" description="Disordered" evidence="1">
    <location>
        <begin position="274"/>
        <end position="294"/>
    </location>
</feature>
<dbReference type="InterPro" id="IPR001623">
    <property type="entry name" value="DnaJ_domain"/>
</dbReference>
<dbReference type="OrthoDB" id="10250354at2759"/>
<reference evidence="3" key="1">
    <citation type="submission" date="2020-01" db="EMBL/GenBank/DDBJ databases">
        <authorList>
            <consortium name="DOE Joint Genome Institute"/>
            <person name="Haridas S."/>
            <person name="Albert R."/>
            <person name="Binder M."/>
            <person name="Bloem J."/>
            <person name="Labutti K."/>
            <person name="Salamov A."/>
            <person name="Andreopoulos B."/>
            <person name="Baker S.E."/>
            <person name="Barry K."/>
            <person name="Bills G."/>
            <person name="Bluhm B.H."/>
            <person name="Cannon C."/>
            <person name="Castanera R."/>
            <person name="Culley D.E."/>
            <person name="Daum C."/>
            <person name="Ezra D."/>
            <person name="Gonzalez J.B."/>
            <person name="Henrissat B."/>
            <person name="Kuo A."/>
            <person name="Liang C."/>
            <person name="Lipzen A."/>
            <person name="Lutzoni F."/>
            <person name="Magnuson J."/>
            <person name="Mondo S."/>
            <person name="Nolan M."/>
            <person name="Ohm R."/>
            <person name="Pangilinan J."/>
            <person name="Park H.-J."/>
            <person name="Ramirez L."/>
            <person name="Alfaro M."/>
            <person name="Sun H."/>
            <person name="Tritt A."/>
            <person name="Yoshinaga Y."/>
            <person name="Zwiers L.-H."/>
            <person name="Turgeon B.G."/>
            <person name="Goodwin S.B."/>
            <person name="Spatafora J.W."/>
            <person name="Crous P.W."/>
            <person name="Grigoriev I.V."/>
        </authorList>
    </citation>
    <scope>NUCLEOTIDE SEQUENCE</scope>
    <source>
        <strain evidence="3">CBS 394.84</strain>
    </source>
</reference>
<evidence type="ECO:0000259" key="2">
    <source>
        <dbReference type="PROSITE" id="PS50076"/>
    </source>
</evidence>
<feature type="compositionally biased region" description="Pro residues" evidence="1">
    <location>
        <begin position="274"/>
        <end position="289"/>
    </location>
</feature>
<dbReference type="PRINTS" id="PR00625">
    <property type="entry name" value="JDOMAIN"/>
</dbReference>
<protein>
    <submittedName>
        <fullName evidence="3">DnaJ-domain-containing protein</fullName>
    </submittedName>
</protein>
<dbReference type="PROSITE" id="PS50076">
    <property type="entry name" value="DNAJ_2"/>
    <property type="match status" value="1"/>
</dbReference>
<dbReference type="Pfam" id="PF00226">
    <property type="entry name" value="DnaJ"/>
    <property type="match status" value="1"/>
</dbReference>
<dbReference type="GO" id="GO:0005634">
    <property type="term" value="C:nucleus"/>
    <property type="evidence" value="ECO:0007669"/>
    <property type="project" value="TreeGrafter"/>
</dbReference>
<accession>A0A9P4GVM1</accession>
<gene>
    <name evidence="3" type="ORF">K460DRAFT_351967</name>
</gene>
<feature type="region of interest" description="Disordered" evidence="1">
    <location>
        <begin position="326"/>
        <end position="346"/>
    </location>
</feature>